<evidence type="ECO:0000313" key="2">
    <source>
        <dbReference type="EMBL" id="PHZ17857.1"/>
    </source>
</evidence>
<evidence type="ECO:0000256" key="1">
    <source>
        <dbReference type="SAM" id="MobiDB-lite"/>
    </source>
</evidence>
<dbReference type="AlphaFoldDB" id="A0A2G4TA20"/>
<feature type="region of interest" description="Disordered" evidence="1">
    <location>
        <begin position="269"/>
        <end position="292"/>
    </location>
</feature>
<feature type="compositionally biased region" description="Low complexity" evidence="1">
    <location>
        <begin position="270"/>
        <end position="280"/>
    </location>
</feature>
<protein>
    <submittedName>
        <fullName evidence="2">Uncharacterized protein</fullName>
    </submittedName>
</protein>
<dbReference type="GeneID" id="35442122"/>
<dbReference type="EMBL" id="KZ303842">
    <property type="protein sequence ID" value="PHZ17857.1"/>
    <property type="molecule type" value="Genomic_DNA"/>
</dbReference>
<accession>A0A2G4TA20</accession>
<dbReference type="Proteomes" id="UP000242254">
    <property type="component" value="Unassembled WGS sequence"/>
</dbReference>
<proteinExistence type="predicted"/>
<name>A0A2G4TA20_RHIZD</name>
<sequence length="292" mass="33141">MVNSFLSLKRNRSNKGSSNSINVIFNKIIHGSFFTIKKPKKFNNDASFEHNRYNQQKQKRKQASRSILLNPDQTQSAILVPCAKKPKHIRHYSHVSCISASNITVNSEDLTAKEFAEIAGIRILSEDEEEEEQYRKKKCTFCKKSSVISNSHYTTVLSSTSIHAGHSSSNHSNRSSMTTHSNDTISTSGTSNSTTSNISPNNIKIWDSEFWKHPKKHNNDNNTTSNTNNSELPIMHELKSNIPSRHSDTYIKKGRFEITIGVDYQHHQHTNSMTTTSSSSVIEWKRKSSRNI</sequence>
<gene>
    <name evidence="2" type="ORF">RHIMIDRAFT_254954</name>
</gene>
<feature type="region of interest" description="Disordered" evidence="1">
    <location>
        <begin position="162"/>
        <end position="200"/>
    </location>
</feature>
<reference evidence="2 3" key="1">
    <citation type="journal article" date="2016" name="Proc. Natl. Acad. Sci. U.S.A.">
        <title>Lipid metabolic changes in an early divergent fungus govern the establishment of a mutualistic symbiosis with endobacteria.</title>
        <authorList>
            <person name="Lastovetsky O.A."/>
            <person name="Gaspar M.L."/>
            <person name="Mondo S.J."/>
            <person name="LaButti K.M."/>
            <person name="Sandor L."/>
            <person name="Grigoriev I.V."/>
            <person name="Henry S.A."/>
            <person name="Pawlowska T.E."/>
        </authorList>
    </citation>
    <scope>NUCLEOTIDE SEQUENCE [LARGE SCALE GENOMIC DNA]</scope>
    <source>
        <strain evidence="2 3">ATCC 52813</strain>
    </source>
</reference>
<dbReference type="RefSeq" id="XP_023471565.1">
    <property type="nucleotide sequence ID" value="XM_023611132.1"/>
</dbReference>
<evidence type="ECO:0000313" key="3">
    <source>
        <dbReference type="Proteomes" id="UP000242254"/>
    </source>
</evidence>
<organism evidence="2 3">
    <name type="scientific">Rhizopus microsporus ATCC 52813</name>
    <dbReference type="NCBI Taxonomy" id="1340429"/>
    <lineage>
        <taxon>Eukaryota</taxon>
        <taxon>Fungi</taxon>
        <taxon>Fungi incertae sedis</taxon>
        <taxon>Mucoromycota</taxon>
        <taxon>Mucoromycotina</taxon>
        <taxon>Mucoromycetes</taxon>
        <taxon>Mucorales</taxon>
        <taxon>Mucorineae</taxon>
        <taxon>Rhizopodaceae</taxon>
        <taxon>Rhizopus</taxon>
    </lineage>
</organism>
<keyword evidence="3" id="KW-1185">Reference proteome</keyword>